<accession>A0A1G9VI25</accession>
<evidence type="ECO:0000313" key="4">
    <source>
        <dbReference type="Proteomes" id="UP000198552"/>
    </source>
</evidence>
<dbReference type="GO" id="GO:0004519">
    <property type="term" value="F:endonuclease activity"/>
    <property type="evidence" value="ECO:0007669"/>
    <property type="project" value="InterPro"/>
</dbReference>
<sequence length="118" mass="13102">MDEPGRTEAREFYEGRPLSVQTTRYERDPNARGASLAQHGYSCAACGFNFGAVYGPVAEHYIQVHHLNPVSSHGAAVAINPITDMRPLCANCHAVAHFKNPPYTVEEIIYFIHKEQTS</sequence>
<dbReference type="InterPro" id="IPR003615">
    <property type="entry name" value="HNH_nuc"/>
</dbReference>
<proteinExistence type="predicted"/>
<dbReference type="GO" id="GO:0003676">
    <property type="term" value="F:nucleic acid binding"/>
    <property type="evidence" value="ECO:0007669"/>
    <property type="project" value="InterPro"/>
</dbReference>
<protein>
    <submittedName>
        <fullName evidence="3">5-methylcytosine-specific restriction enzyme A</fullName>
    </submittedName>
</protein>
<gene>
    <name evidence="3" type="ORF">SAMN05428957_1135</name>
</gene>
<dbReference type="EMBL" id="FNHP01000013">
    <property type="protein sequence ID" value="SDM71737.1"/>
    <property type="molecule type" value="Genomic_DNA"/>
</dbReference>
<dbReference type="CDD" id="cd00085">
    <property type="entry name" value="HNHc"/>
    <property type="match status" value="1"/>
</dbReference>
<dbReference type="InterPro" id="IPR002711">
    <property type="entry name" value="HNH"/>
</dbReference>
<dbReference type="Proteomes" id="UP000198552">
    <property type="component" value="Unassembled WGS sequence"/>
</dbReference>
<feature type="region of interest" description="Disordered" evidence="1">
    <location>
        <begin position="1"/>
        <end position="31"/>
    </location>
</feature>
<evidence type="ECO:0000256" key="1">
    <source>
        <dbReference type="SAM" id="MobiDB-lite"/>
    </source>
</evidence>
<feature type="compositionally biased region" description="Basic and acidic residues" evidence="1">
    <location>
        <begin position="1"/>
        <end position="14"/>
    </location>
</feature>
<dbReference type="SMART" id="SM00507">
    <property type="entry name" value="HNHc"/>
    <property type="match status" value="1"/>
</dbReference>
<feature type="domain" description="HNH nuclease" evidence="2">
    <location>
        <begin position="30"/>
        <end position="94"/>
    </location>
</feature>
<dbReference type="GO" id="GO:0008270">
    <property type="term" value="F:zinc ion binding"/>
    <property type="evidence" value="ECO:0007669"/>
    <property type="project" value="InterPro"/>
</dbReference>
<dbReference type="STRING" id="1527607.SAMN05428957_1135"/>
<name>A0A1G9VI25_9BURK</name>
<dbReference type="AlphaFoldDB" id="A0A1G9VI25"/>
<dbReference type="Pfam" id="PF01844">
    <property type="entry name" value="HNH"/>
    <property type="match status" value="1"/>
</dbReference>
<evidence type="ECO:0000259" key="2">
    <source>
        <dbReference type="SMART" id="SM00507"/>
    </source>
</evidence>
<reference evidence="4" key="1">
    <citation type="submission" date="2016-10" db="EMBL/GenBank/DDBJ databases">
        <authorList>
            <person name="Varghese N."/>
            <person name="Submissions S."/>
        </authorList>
    </citation>
    <scope>NUCLEOTIDE SEQUENCE [LARGE SCALE GENOMIC DNA]</scope>
    <source>
        <strain evidence="4">EPL6</strain>
    </source>
</reference>
<keyword evidence="4" id="KW-1185">Reference proteome</keyword>
<dbReference type="Gene3D" id="1.10.30.50">
    <property type="match status" value="1"/>
</dbReference>
<organism evidence="3 4">
    <name type="scientific">Oryzisolibacter propanilivorax</name>
    <dbReference type="NCBI Taxonomy" id="1527607"/>
    <lineage>
        <taxon>Bacteria</taxon>
        <taxon>Pseudomonadati</taxon>
        <taxon>Pseudomonadota</taxon>
        <taxon>Betaproteobacteria</taxon>
        <taxon>Burkholderiales</taxon>
        <taxon>Comamonadaceae</taxon>
        <taxon>Oryzisolibacter</taxon>
    </lineage>
</organism>
<evidence type="ECO:0000313" key="3">
    <source>
        <dbReference type="EMBL" id="SDM71737.1"/>
    </source>
</evidence>